<dbReference type="InterPro" id="IPR051299">
    <property type="entry name" value="AB_hydrolase_lip/est"/>
</dbReference>
<feature type="domain" description="Mono-/di-acylglycerol lipase N-terminal" evidence="11">
    <location>
        <begin position="12"/>
        <end position="76"/>
    </location>
</feature>
<dbReference type="Pfam" id="PF03893">
    <property type="entry name" value="Lipase3_N"/>
    <property type="match status" value="1"/>
</dbReference>
<comment type="similarity">
    <text evidence="7">Belongs to the AB hydrolase superfamily. FaeA family.</text>
</comment>
<feature type="chain" id="PRO_5024824930" description="feruloyl esterase" evidence="9">
    <location>
        <begin position="17"/>
        <end position="307"/>
    </location>
</feature>
<dbReference type="CDD" id="cd00519">
    <property type="entry name" value="Lipase_3"/>
    <property type="match status" value="1"/>
</dbReference>
<dbReference type="Proteomes" id="UP000326565">
    <property type="component" value="Unassembled WGS sequence"/>
</dbReference>
<sequence length="307" mass="32875">MLSILLLLGAICPALGAAVPTMFRRDVPATLLEAFNRFSQFEAASNCHANHNQASAGAPVYCDPGFCPLVRAADTQIIKPFWGLKGDTTGYLALDRTNKLIILAYRGTVSDENGLTDLQFQHVDASSVCAGCKAHTGFWQASSESMTTLLPQIKSAAKDNKDYKIVFVGHSLGGALATLSAVTMRKLGHTVDLYTFGAPSVGNLELADYITAQGMGANYRITHLNDEVPKVLYKAHRSPILSLLVPEYSQSSPEYWITSGNNVSVAMSDIQVIQGVNSEAGNLGTSGPITLEAHGWYMGNMSVCAQI</sequence>
<evidence type="ECO:0000256" key="4">
    <source>
        <dbReference type="ARBA" id="ARBA00022729"/>
    </source>
</evidence>
<dbReference type="InterPro" id="IPR002921">
    <property type="entry name" value="Fungal_lipase-type"/>
</dbReference>
<proteinExistence type="inferred from homology"/>
<dbReference type="PANTHER" id="PTHR46640">
    <property type="entry name" value="TRIACYLGLYCEROL LIPASE, PUTATIVE (AFU_ORTHOLOGUE AFUA_6G06510)-RELATED"/>
    <property type="match status" value="1"/>
</dbReference>
<evidence type="ECO:0000259" key="10">
    <source>
        <dbReference type="Pfam" id="PF01764"/>
    </source>
</evidence>
<dbReference type="EC" id="3.1.1.73" evidence="1"/>
<comment type="catalytic activity">
    <reaction evidence="6">
        <text>feruloyl-polysaccharide + H2O = ferulate + polysaccharide.</text>
        <dbReference type="EC" id="3.1.1.73"/>
    </reaction>
</comment>
<keyword evidence="3" id="KW-0119">Carbohydrate metabolism</keyword>
<evidence type="ECO:0000256" key="1">
    <source>
        <dbReference type="ARBA" id="ARBA00013091"/>
    </source>
</evidence>
<evidence type="ECO:0000259" key="11">
    <source>
        <dbReference type="Pfam" id="PF03893"/>
    </source>
</evidence>
<gene>
    <name evidence="12" type="ORF">BDV29DRAFT_161941</name>
</gene>
<dbReference type="OrthoDB" id="426718at2759"/>
<protein>
    <recommendedName>
        <fullName evidence="1">feruloyl esterase</fullName>
        <ecNumber evidence="1">3.1.1.73</ecNumber>
    </recommendedName>
    <alternativeName>
        <fullName evidence="8">Ferulic acid esterase A</fullName>
    </alternativeName>
</protein>
<keyword evidence="3" id="KW-0624">Polysaccharide degradation</keyword>
<dbReference type="AlphaFoldDB" id="A0A5N5WNM4"/>
<dbReference type="Pfam" id="PF01764">
    <property type="entry name" value="Lipase_3"/>
    <property type="match status" value="1"/>
</dbReference>
<evidence type="ECO:0000256" key="2">
    <source>
        <dbReference type="ARBA" id="ARBA00022487"/>
    </source>
</evidence>
<dbReference type="Gene3D" id="3.40.50.1820">
    <property type="entry name" value="alpha/beta hydrolase"/>
    <property type="match status" value="1"/>
</dbReference>
<evidence type="ECO:0000256" key="5">
    <source>
        <dbReference type="ARBA" id="ARBA00022801"/>
    </source>
</evidence>
<evidence type="ECO:0000313" key="13">
    <source>
        <dbReference type="Proteomes" id="UP000326565"/>
    </source>
</evidence>
<name>A0A5N5WNM4_9EURO</name>
<evidence type="ECO:0000256" key="6">
    <source>
        <dbReference type="ARBA" id="ARBA00034075"/>
    </source>
</evidence>
<dbReference type="EMBL" id="ML732367">
    <property type="protein sequence ID" value="KAB8068894.1"/>
    <property type="molecule type" value="Genomic_DNA"/>
</dbReference>
<dbReference type="PANTHER" id="PTHR46640:SF1">
    <property type="entry name" value="FUNGAL LIPASE-LIKE DOMAIN-CONTAINING PROTEIN-RELATED"/>
    <property type="match status" value="1"/>
</dbReference>
<dbReference type="InterPro" id="IPR029058">
    <property type="entry name" value="AB_hydrolase_fold"/>
</dbReference>
<dbReference type="InterPro" id="IPR005592">
    <property type="entry name" value="Mono/diacylglycerol_lipase_N"/>
</dbReference>
<evidence type="ECO:0000256" key="7">
    <source>
        <dbReference type="ARBA" id="ARBA00037991"/>
    </source>
</evidence>
<evidence type="ECO:0000256" key="9">
    <source>
        <dbReference type="SAM" id="SignalP"/>
    </source>
</evidence>
<keyword evidence="2" id="KW-0719">Serine esterase</keyword>
<keyword evidence="5 12" id="KW-0378">Hydrolase</keyword>
<keyword evidence="13" id="KW-1185">Reference proteome</keyword>
<keyword evidence="3" id="KW-0858">Xylan degradation</keyword>
<feature type="domain" description="Fungal lipase-type" evidence="10">
    <location>
        <begin position="103"/>
        <end position="232"/>
    </location>
</feature>
<evidence type="ECO:0000256" key="8">
    <source>
        <dbReference type="ARBA" id="ARBA00041313"/>
    </source>
</evidence>
<organism evidence="12 13">
    <name type="scientific">Aspergillus leporis</name>
    <dbReference type="NCBI Taxonomy" id="41062"/>
    <lineage>
        <taxon>Eukaryota</taxon>
        <taxon>Fungi</taxon>
        <taxon>Dikarya</taxon>
        <taxon>Ascomycota</taxon>
        <taxon>Pezizomycotina</taxon>
        <taxon>Eurotiomycetes</taxon>
        <taxon>Eurotiomycetidae</taxon>
        <taxon>Eurotiales</taxon>
        <taxon>Aspergillaceae</taxon>
        <taxon>Aspergillus</taxon>
        <taxon>Aspergillus subgen. Circumdati</taxon>
    </lineage>
</organism>
<feature type="signal peptide" evidence="9">
    <location>
        <begin position="1"/>
        <end position="16"/>
    </location>
</feature>
<accession>A0A5N5WNM4</accession>
<evidence type="ECO:0000313" key="12">
    <source>
        <dbReference type="EMBL" id="KAB8068894.1"/>
    </source>
</evidence>
<dbReference type="GO" id="GO:0016042">
    <property type="term" value="P:lipid catabolic process"/>
    <property type="evidence" value="ECO:0007669"/>
    <property type="project" value="InterPro"/>
</dbReference>
<keyword evidence="4 9" id="KW-0732">Signal</keyword>
<evidence type="ECO:0000256" key="3">
    <source>
        <dbReference type="ARBA" id="ARBA00022651"/>
    </source>
</evidence>
<reference evidence="12 13" key="1">
    <citation type="submission" date="2019-04" db="EMBL/GenBank/DDBJ databases">
        <title>Friends and foes A comparative genomics study of 23 Aspergillus species from section Flavi.</title>
        <authorList>
            <consortium name="DOE Joint Genome Institute"/>
            <person name="Kjaerbolling I."/>
            <person name="Vesth T."/>
            <person name="Frisvad J.C."/>
            <person name="Nybo J.L."/>
            <person name="Theobald S."/>
            <person name="Kildgaard S."/>
            <person name="Isbrandt T."/>
            <person name="Kuo A."/>
            <person name="Sato A."/>
            <person name="Lyhne E.K."/>
            <person name="Kogle M.E."/>
            <person name="Wiebenga A."/>
            <person name="Kun R.S."/>
            <person name="Lubbers R.J."/>
            <person name="Makela M.R."/>
            <person name="Barry K."/>
            <person name="Chovatia M."/>
            <person name="Clum A."/>
            <person name="Daum C."/>
            <person name="Haridas S."/>
            <person name="He G."/>
            <person name="LaButti K."/>
            <person name="Lipzen A."/>
            <person name="Mondo S."/>
            <person name="Riley R."/>
            <person name="Salamov A."/>
            <person name="Simmons B.A."/>
            <person name="Magnuson J.K."/>
            <person name="Henrissat B."/>
            <person name="Mortensen U.H."/>
            <person name="Larsen T.O."/>
            <person name="Devries R.P."/>
            <person name="Grigoriev I.V."/>
            <person name="Machida M."/>
            <person name="Baker S.E."/>
            <person name="Andersen M.R."/>
        </authorList>
    </citation>
    <scope>NUCLEOTIDE SEQUENCE [LARGE SCALE GENOMIC DNA]</scope>
    <source>
        <strain evidence="12 13">CBS 151.66</strain>
    </source>
</reference>
<dbReference type="GO" id="GO:0030600">
    <property type="term" value="F:feruloyl esterase activity"/>
    <property type="evidence" value="ECO:0007669"/>
    <property type="project" value="UniProtKB-EC"/>
</dbReference>
<dbReference type="SUPFAM" id="SSF53474">
    <property type="entry name" value="alpha/beta-Hydrolases"/>
    <property type="match status" value="1"/>
</dbReference>
<dbReference type="GO" id="GO:0045493">
    <property type="term" value="P:xylan catabolic process"/>
    <property type="evidence" value="ECO:0007669"/>
    <property type="project" value="UniProtKB-KW"/>
</dbReference>